<sequence length="122" mass="13739">MGISDPELFIVISGRYPMSFTTIEFPIYGETRIYDDDSLASFLESPNTFSNHISIPMLDIRQPNVIRNSGIQYEGGVEMHIDNFVMQNHDIGGPSNPPTELQNLYLSDGYPTPTNPIESLER</sequence>
<name>A0ABS8T108_DATST</name>
<dbReference type="EMBL" id="JACEIK010000984">
    <property type="protein sequence ID" value="MCD7464671.1"/>
    <property type="molecule type" value="Genomic_DNA"/>
</dbReference>
<evidence type="ECO:0000256" key="1">
    <source>
        <dbReference type="SAM" id="MobiDB-lite"/>
    </source>
</evidence>
<evidence type="ECO:0000313" key="2">
    <source>
        <dbReference type="EMBL" id="MCD7464671.1"/>
    </source>
</evidence>
<comment type="caution">
    <text evidence="2">The sequence shown here is derived from an EMBL/GenBank/DDBJ whole genome shotgun (WGS) entry which is preliminary data.</text>
</comment>
<proteinExistence type="predicted"/>
<keyword evidence="3" id="KW-1185">Reference proteome</keyword>
<reference evidence="2 3" key="1">
    <citation type="journal article" date="2021" name="BMC Genomics">
        <title>Datura genome reveals duplications of psychoactive alkaloid biosynthetic genes and high mutation rate following tissue culture.</title>
        <authorList>
            <person name="Rajewski A."/>
            <person name="Carter-House D."/>
            <person name="Stajich J."/>
            <person name="Litt A."/>
        </authorList>
    </citation>
    <scope>NUCLEOTIDE SEQUENCE [LARGE SCALE GENOMIC DNA]</scope>
    <source>
        <strain evidence="2">AR-01</strain>
    </source>
</reference>
<protein>
    <submittedName>
        <fullName evidence="2">Uncharacterized protein</fullName>
    </submittedName>
</protein>
<feature type="region of interest" description="Disordered" evidence="1">
    <location>
        <begin position="89"/>
        <end position="122"/>
    </location>
</feature>
<accession>A0ABS8T108</accession>
<organism evidence="2 3">
    <name type="scientific">Datura stramonium</name>
    <name type="common">Jimsonweed</name>
    <name type="synonym">Common thornapple</name>
    <dbReference type="NCBI Taxonomy" id="4076"/>
    <lineage>
        <taxon>Eukaryota</taxon>
        <taxon>Viridiplantae</taxon>
        <taxon>Streptophyta</taxon>
        <taxon>Embryophyta</taxon>
        <taxon>Tracheophyta</taxon>
        <taxon>Spermatophyta</taxon>
        <taxon>Magnoliopsida</taxon>
        <taxon>eudicotyledons</taxon>
        <taxon>Gunneridae</taxon>
        <taxon>Pentapetalae</taxon>
        <taxon>asterids</taxon>
        <taxon>lamiids</taxon>
        <taxon>Solanales</taxon>
        <taxon>Solanaceae</taxon>
        <taxon>Solanoideae</taxon>
        <taxon>Datureae</taxon>
        <taxon>Datura</taxon>
    </lineage>
</organism>
<dbReference type="Proteomes" id="UP000823775">
    <property type="component" value="Unassembled WGS sequence"/>
</dbReference>
<evidence type="ECO:0000313" key="3">
    <source>
        <dbReference type="Proteomes" id="UP000823775"/>
    </source>
</evidence>
<gene>
    <name evidence="2" type="ORF">HAX54_053204</name>
</gene>